<evidence type="ECO:0000256" key="4">
    <source>
        <dbReference type="ARBA" id="ARBA00022771"/>
    </source>
</evidence>
<keyword evidence="8" id="KW-0804">Transcription</keyword>
<evidence type="ECO:0000256" key="9">
    <source>
        <dbReference type="ARBA" id="ARBA00023242"/>
    </source>
</evidence>
<feature type="compositionally biased region" description="Low complexity" evidence="11">
    <location>
        <begin position="368"/>
        <end position="380"/>
    </location>
</feature>
<feature type="compositionally biased region" description="Polar residues" evidence="11">
    <location>
        <begin position="249"/>
        <end position="261"/>
    </location>
</feature>
<evidence type="ECO:0000256" key="1">
    <source>
        <dbReference type="ARBA" id="ARBA00004604"/>
    </source>
</evidence>
<dbReference type="GO" id="GO:0006325">
    <property type="term" value="P:chromatin organization"/>
    <property type="evidence" value="ECO:0007669"/>
    <property type="project" value="UniProtKB-KW"/>
</dbReference>
<dbReference type="Proteomes" id="UP001231189">
    <property type="component" value="Unassembled WGS sequence"/>
</dbReference>
<keyword evidence="4 10" id="KW-0862">Zinc</keyword>
<keyword evidence="9" id="KW-0539">Nucleus</keyword>
<sequence length="490" mass="51708">MPSMEFFWGVEVKPGQTVSCDPEKGCILRVSQVALGETKKGTHNIVVSAEIDDQKVILGTLSAENRPQFLCDLIFHKEFELSHSSKTASVFVCGEVETVNNRVINPIAGEVKTVNNQVINSIADNLDSDEDDSDSSSLDDLTSSGDDLTEDESDSEDDSSEEDDTSTEEDDSSSEEIDTSSEEIATSSEEDSSDEDGKNTPVKPEDGKKRVAEFALKTLASDKKAKIATASGQATTGDKEVPHVATPHPSKQASKTSGNSKSKAKSTKSVGTHACKSCSKCGSEAGTAALGETEKESGNTVVSAKVGEVNAVNNQVINPTADEDDSDSSSLDDLSSSDDDLTEDESSTEGDSSEEDDTSVEEDDSSSEEIYTSSEEIATSSEEDSSDEEGKNTPVKPEDGKKRVAETALKTPASDKKAKVATPSCQTTGDDKNVPHVATPTKQASKASGNSNGKPKAKSPKSVGTHACKSCSRTFGSDFALQSHEKAKHT</sequence>
<feature type="compositionally biased region" description="Acidic residues" evidence="11">
    <location>
        <begin position="147"/>
        <end position="181"/>
    </location>
</feature>
<evidence type="ECO:0000313" key="13">
    <source>
        <dbReference type="EMBL" id="KAK1669063.1"/>
    </source>
</evidence>
<organism evidence="13 14">
    <name type="scientific">Lolium multiflorum</name>
    <name type="common">Italian ryegrass</name>
    <name type="synonym">Lolium perenne subsp. multiflorum</name>
    <dbReference type="NCBI Taxonomy" id="4521"/>
    <lineage>
        <taxon>Eukaryota</taxon>
        <taxon>Viridiplantae</taxon>
        <taxon>Streptophyta</taxon>
        <taxon>Embryophyta</taxon>
        <taxon>Tracheophyta</taxon>
        <taxon>Spermatophyta</taxon>
        <taxon>Magnoliopsida</taxon>
        <taxon>Liliopsida</taxon>
        <taxon>Poales</taxon>
        <taxon>Poaceae</taxon>
        <taxon>BOP clade</taxon>
        <taxon>Pooideae</taxon>
        <taxon>Poodae</taxon>
        <taxon>Poeae</taxon>
        <taxon>Poeae Chloroplast Group 2 (Poeae type)</taxon>
        <taxon>Loliodinae</taxon>
        <taxon>Loliinae</taxon>
        <taxon>Lolium</taxon>
    </lineage>
</organism>
<keyword evidence="4 10" id="KW-0479">Metal-binding</keyword>
<evidence type="ECO:0000256" key="2">
    <source>
        <dbReference type="ARBA" id="ARBA00006673"/>
    </source>
</evidence>
<dbReference type="GO" id="GO:0008270">
    <property type="term" value="F:zinc ion binding"/>
    <property type="evidence" value="ECO:0007669"/>
    <property type="project" value="UniProtKB-KW"/>
</dbReference>
<proteinExistence type="inferred from homology"/>
<dbReference type="EMBL" id="JAUUTY010000003">
    <property type="protein sequence ID" value="KAK1669063.1"/>
    <property type="molecule type" value="Genomic_DNA"/>
</dbReference>
<dbReference type="InterPro" id="IPR013087">
    <property type="entry name" value="Znf_C2H2_type"/>
</dbReference>
<keyword evidence="5" id="KW-0378">Hydrolase</keyword>
<feature type="compositionally biased region" description="Acidic residues" evidence="11">
    <location>
        <begin position="335"/>
        <end position="367"/>
    </location>
</feature>
<dbReference type="PROSITE" id="PS00028">
    <property type="entry name" value="ZINC_FINGER_C2H2_1"/>
    <property type="match status" value="1"/>
</dbReference>
<feature type="domain" description="C2H2-type" evidence="12">
    <location>
        <begin position="466"/>
        <end position="490"/>
    </location>
</feature>
<dbReference type="Gene3D" id="2.60.120.340">
    <property type="entry name" value="Nucleoplasmin core domain"/>
    <property type="match status" value="1"/>
</dbReference>
<evidence type="ECO:0000259" key="12">
    <source>
        <dbReference type="PROSITE" id="PS50157"/>
    </source>
</evidence>
<comment type="caution">
    <text evidence="13">The sequence shown here is derived from an EMBL/GenBank/DDBJ whole genome shotgun (WGS) entry which is preliminary data.</text>
</comment>
<dbReference type="GO" id="GO:0016787">
    <property type="term" value="F:hydrolase activity"/>
    <property type="evidence" value="ECO:0007669"/>
    <property type="project" value="UniProtKB-KW"/>
</dbReference>
<evidence type="ECO:0000256" key="3">
    <source>
        <dbReference type="ARBA" id="ARBA00022491"/>
    </source>
</evidence>
<keyword evidence="3" id="KW-0678">Repressor</keyword>
<comment type="subcellular location">
    <subcellularLocation>
        <location evidence="1">Nucleus</location>
        <location evidence="1">Nucleolus</location>
    </subcellularLocation>
</comment>
<accession>A0AAD8T4U5</accession>
<evidence type="ECO:0000256" key="5">
    <source>
        <dbReference type="ARBA" id="ARBA00022801"/>
    </source>
</evidence>
<evidence type="ECO:0000313" key="14">
    <source>
        <dbReference type="Proteomes" id="UP001231189"/>
    </source>
</evidence>
<gene>
    <name evidence="13" type="ORF">QYE76_057222</name>
</gene>
<feature type="region of interest" description="Disordered" evidence="11">
    <location>
        <begin position="124"/>
        <end position="469"/>
    </location>
</feature>
<evidence type="ECO:0000256" key="8">
    <source>
        <dbReference type="ARBA" id="ARBA00023163"/>
    </source>
</evidence>
<keyword evidence="14" id="KW-1185">Reference proteome</keyword>
<evidence type="ECO:0000256" key="10">
    <source>
        <dbReference type="PROSITE-ProRule" id="PRU00042"/>
    </source>
</evidence>
<evidence type="ECO:0000256" key="7">
    <source>
        <dbReference type="ARBA" id="ARBA00023015"/>
    </source>
</evidence>
<feature type="compositionally biased region" description="Polar residues" evidence="11">
    <location>
        <begin position="440"/>
        <end position="453"/>
    </location>
</feature>
<reference evidence="13" key="1">
    <citation type="submission" date="2023-07" db="EMBL/GenBank/DDBJ databases">
        <title>A chromosome-level genome assembly of Lolium multiflorum.</title>
        <authorList>
            <person name="Chen Y."/>
            <person name="Copetti D."/>
            <person name="Kolliker R."/>
            <person name="Studer B."/>
        </authorList>
    </citation>
    <scope>NUCLEOTIDE SEQUENCE</scope>
    <source>
        <strain evidence="13">02402/16</strain>
        <tissue evidence="13">Leaf</tissue>
    </source>
</reference>
<dbReference type="GO" id="GO:0005730">
    <property type="term" value="C:nucleolus"/>
    <property type="evidence" value="ECO:0007669"/>
    <property type="project" value="UniProtKB-SubCell"/>
</dbReference>
<keyword evidence="7" id="KW-0805">Transcription regulation</keyword>
<feature type="compositionally biased region" description="Low complexity" evidence="11">
    <location>
        <begin position="135"/>
        <end position="146"/>
    </location>
</feature>
<dbReference type="Pfam" id="PF17800">
    <property type="entry name" value="NPL"/>
    <property type="match status" value="1"/>
</dbReference>
<protein>
    <recommendedName>
        <fullName evidence="12">C2H2-type domain-containing protein</fullName>
    </recommendedName>
</protein>
<dbReference type="InterPro" id="IPR041232">
    <property type="entry name" value="NPL"/>
</dbReference>
<dbReference type="PROSITE" id="PS50157">
    <property type="entry name" value="ZINC_FINGER_C2H2_2"/>
    <property type="match status" value="1"/>
</dbReference>
<evidence type="ECO:0000256" key="6">
    <source>
        <dbReference type="ARBA" id="ARBA00022853"/>
    </source>
</evidence>
<dbReference type="AlphaFoldDB" id="A0AAD8T4U5"/>
<feature type="compositionally biased region" description="Basic and acidic residues" evidence="11">
    <location>
        <begin position="388"/>
        <end position="405"/>
    </location>
</feature>
<name>A0AAD8T4U5_LOLMU</name>
<keyword evidence="6" id="KW-0156">Chromatin regulator</keyword>
<feature type="compositionally biased region" description="Basic and acidic residues" evidence="11">
    <location>
        <begin position="195"/>
        <end position="212"/>
    </location>
</feature>
<dbReference type="FunFam" id="2.60.120.340:FF:000004">
    <property type="entry name" value="Histone deacetylase HDT1"/>
    <property type="match status" value="1"/>
</dbReference>
<keyword evidence="4 10" id="KW-0863">Zinc-finger</keyword>
<comment type="similarity">
    <text evidence="2">Belongs to the histone deacetylase HD2 family.</text>
</comment>
<evidence type="ECO:0000256" key="11">
    <source>
        <dbReference type="SAM" id="MobiDB-lite"/>
    </source>
</evidence>